<keyword evidence="4 7" id="KW-1133">Transmembrane helix</keyword>
<dbReference type="GO" id="GO:0022857">
    <property type="term" value="F:transmembrane transporter activity"/>
    <property type="evidence" value="ECO:0007669"/>
    <property type="project" value="InterPro"/>
</dbReference>
<feature type="domain" description="Major facilitator superfamily (MFS) profile" evidence="8">
    <location>
        <begin position="58"/>
        <end position="492"/>
    </location>
</feature>
<name>A0A316VIB8_9BASI</name>
<dbReference type="GO" id="GO:0016020">
    <property type="term" value="C:membrane"/>
    <property type="evidence" value="ECO:0007669"/>
    <property type="project" value="UniProtKB-SubCell"/>
</dbReference>
<dbReference type="SUPFAM" id="SSF103473">
    <property type="entry name" value="MFS general substrate transporter"/>
    <property type="match status" value="1"/>
</dbReference>
<evidence type="ECO:0000259" key="8">
    <source>
        <dbReference type="PROSITE" id="PS50850"/>
    </source>
</evidence>
<dbReference type="RefSeq" id="XP_025357090.1">
    <property type="nucleotide sequence ID" value="XM_025498081.1"/>
</dbReference>
<feature type="compositionally biased region" description="Basic and acidic residues" evidence="6">
    <location>
        <begin position="1"/>
        <end position="12"/>
    </location>
</feature>
<feature type="region of interest" description="Disordered" evidence="6">
    <location>
        <begin position="500"/>
        <end position="521"/>
    </location>
</feature>
<dbReference type="Proteomes" id="UP000245771">
    <property type="component" value="Unassembled WGS sequence"/>
</dbReference>
<dbReference type="InterPro" id="IPR036259">
    <property type="entry name" value="MFS_trans_sf"/>
</dbReference>
<dbReference type="PROSITE" id="PS50850">
    <property type="entry name" value="MFS"/>
    <property type="match status" value="1"/>
</dbReference>
<dbReference type="STRING" id="1280837.A0A316VIB8"/>
<organism evidence="9 10">
    <name type="scientific">Meira miltonrushii</name>
    <dbReference type="NCBI Taxonomy" id="1280837"/>
    <lineage>
        <taxon>Eukaryota</taxon>
        <taxon>Fungi</taxon>
        <taxon>Dikarya</taxon>
        <taxon>Basidiomycota</taxon>
        <taxon>Ustilaginomycotina</taxon>
        <taxon>Exobasidiomycetes</taxon>
        <taxon>Exobasidiales</taxon>
        <taxon>Brachybasidiaceae</taxon>
        <taxon>Meira</taxon>
    </lineage>
</organism>
<evidence type="ECO:0000256" key="7">
    <source>
        <dbReference type="SAM" id="Phobius"/>
    </source>
</evidence>
<feature type="compositionally biased region" description="Basic and acidic residues" evidence="6">
    <location>
        <begin position="508"/>
        <end position="521"/>
    </location>
</feature>
<feature type="transmembrane region" description="Helical" evidence="7">
    <location>
        <begin position="402"/>
        <end position="426"/>
    </location>
</feature>
<proteinExistence type="predicted"/>
<evidence type="ECO:0000256" key="1">
    <source>
        <dbReference type="ARBA" id="ARBA00004141"/>
    </source>
</evidence>
<feature type="transmembrane region" description="Helical" evidence="7">
    <location>
        <begin position="50"/>
        <end position="68"/>
    </location>
</feature>
<dbReference type="Gene3D" id="1.20.1250.20">
    <property type="entry name" value="MFS general substrate transporter like domains"/>
    <property type="match status" value="2"/>
</dbReference>
<reference evidence="9 10" key="1">
    <citation type="journal article" date="2018" name="Mol. Biol. Evol.">
        <title>Broad Genomic Sampling Reveals a Smut Pathogenic Ancestry of the Fungal Clade Ustilaginomycotina.</title>
        <authorList>
            <person name="Kijpornyongpan T."/>
            <person name="Mondo S.J."/>
            <person name="Barry K."/>
            <person name="Sandor L."/>
            <person name="Lee J."/>
            <person name="Lipzen A."/>
            <person name="Pangilinan J."/>
            <person name="LaButti K."/>
            <person name="Hainaut M."/>
            <person name="Henrissat B."/>
            <person name="Grigoriev I.V."/>
            <person name="Spatafora J.W."/>
            <person name="Aime M.C."/>
        </authorList>
    </citation>
    <scope>NUCLEOTIDE SEQUENCE [LARGE SCALE GENOMIC DNA]</scope>
    <source>
        <strain evidence="9 10">MCA 3882</strain>
    </source>
</reference>
<dbReference type="Pfam" id="PF07690">
    <property type="entry name" value="MFS_1"/>
    <property type="match status" value="1"/>
</dbReference>
<evidence type="ECO:0000313" key="10">
    <source>
        <dbReference type="Proteomes" id="UP000245771"/>
    </source>
</evidence>
<keyword evidence="5 7" id="KW-0472">Membrane</keyword>
<feature type="transmembrane region" description="Helical" evidence="7">
    <location>
        <begin position="372"/>
        <end position="390"/>
    </location>
</feature>
<keyword evidence="3 7" id="KW-0812">Transmembrane</keyword>
<feature type="transmembrane region" description="Helical" evidence="7">
    <location>
        <begin position="302"/>
        <end position="327"/>
    </location>
</feature>
<dbReference type="OrthoDB" id="6730379at2759"/>
<feature type="transmembrane region" description="Helical" evidence="7">
    <location>
        <begin position="224"/>
        <end position="244"/>
    </location>
</feature>
<evidence type="ECO:0000256" key="5">
    <source>
        <dbReference type="ARBA" id="ARBA00023136"/>
    </source>
</evidence>
<comment type="subcellular location">
    <subcellularLocation>
        <location evidence="1">Membrane</location>
        <topology evidence="1">Multi-pass membrane protein</topology>
    </subcellularLocation>
</comment>
<feature type="region of interest" description="Disordered" evidence="6">
    <location>
        <begin position="1"/>
        <end position="39"/>
    </location>
</feature>
<keyword evidence="10" id="KW-1185">Reference proteome</keyword>
<feature type="transmembrane region" description="Helical" evidence="7">
    <location>
        <begin position="129"/>
        <end position="149"/>
    </location>
</feature>
<dbReference type="EMBL" id="KZ819602">
    <property type="protein sequence ID" value="PWN36788.1"/>
    <property type="molecule type" value="Genomic_DNA"/>
</dbReference>
<gene>
    <name evidence="9" type="ORF">FA14DRAFT_159155</name>
</gene>
<dbReference type="GeneID" id="37019862"/>
<dbReference type="InterPro" id="IPR020846">
    <property type="entry name" value="MFS_dom"/>
</dbReference>
<dbReference type="PANTHER" id="PTHR43791">
    <property type="entry name" value="PERMEASE-RELATED"/>
    <property type="match status" value="1"/>
</dbReference>
<sequence>MSVVQSHRDENGSIHSNENDYEGAIEKGGKSEQMPHSSIVESSPSVSRWIAFRTDILLMPLLTIAFGMQYYDKAILGSATLFGILTDLDLIDPDGKTYRYSQASACFYYGYLAGAIPMSILVQRWKGKLHFFLGFMVIVWGVIVMLTCIVGDWRGLYAQRIFLGFIEASVSPGFVAITRMWYTKAEQPLRLGIWWSAVGLFSIVSGLINNALGKANTSLADWKLMFLVPGAFTILFGFLLLIFLPPSPLRSPLVPIPGFNKFSQEQREAIDTKVRRNMTGNERAGSSWDWQQAKEGLRDPQIYIIFLLATSIYVSNGAVTVFGPLLVKSIGFTSLRATILLTPGGATTAIGIWTFAFLATRKWVNRVPYARTALLIVSCWPVIIGCAMCWRGNWDHKAIPLAGYYLIPIFGAPFVMMMGSCTANIAGSTKQAIASAAIFLGYNCGNIASSYILISTEKKDHYPTTFQIVIGCMCATMALAIIQALYLANENRRRDRMYGQSVVQDDSNGEKEAKLEETVNHDLTDRQNTNFRYTY</sequence>
<dbReference type="PANTHER" id="PTHR43791:SF55">
    <property type="entry name" value="TRANSPORTER, PUTATIVE (AFU_ORTHOLOGUE AFUA_6G01820)-RELATED"/>
    <property type="match status" value="1"/>
</dbReference>
<evidence type="ECO:0000256" key="2">
    <source>
        <dbReference type="ARBA" id="ARBA00022448"/>
    </source>
</evidence>
<feature type="transmembrane region" description="Helical" evidence="7">
    <location>
        <begin position="161"/>
        <end position="181"/>
    </location>
</feature>
<evidence type="ECO:0000256" key="6">
    <source>
        <dbReference type="SAM" id="MobiDB-lite"/>
    </source>
</evidence>
<feature type="transmembrane region" description="Helical" evidence="7">
    <location>
        <begin position="193"/>
        <end position="212"/>
    </location>
</feature>
<evidence type="ECO:0000256" key="3">
    <source>
        <dbReference type="ARBA" id="ARBA00022692"/>
    </source>
</evidence>
<feature type="transmembrane region" description="Helical" evidence="7">
    <location>
        <begin position="103"/>
        <end position="123"/>
    </location>
</feature>
<keyword evidence="2" id="KW-0813">Transport</keyword>
<dbReference type="InterPro" id="IPR011701">
    <property type="entry name" value="MFS"/>
</dbReference>
<feature type="transmembrane region" description="Helical" evidence="7">
    <location>
        <begin position="466"/>
        <end position="488"/>
    </location>
</feature>
<accession>A0A316VIB8</accession>
<dbReference type="InParanoid" id="A0A316VIB8"/>
<feature type="transmembrane region" description="Helical" evidence="7">
    <location>
        <begin position="339"/>
        <end position="360"/>
    </location>
</feature>
<feature type="transmembrane region" description="Helical" evidence="7">
    <location>
        <begin position="432"/>
        <end position="454"/>
    </location>
</feature>
<evidence type="ECO:0000256" key="4">
    <source>
        <dbReference type="ARBA" id="ARBA00022989"/>
    </source>
</evidence>
<protein>
    <submittedName>
        <fullName evidence="9">MFS general substrate transporter</fullName>
    </submittedName>
</protein>
<dbReference type="AlphaFoldDB" id="A0A316VIB8"/>
<evidence type="ECO:0000313" key="9">
    <source>
        <dbReference type="EMBL" id="PWN36788.1"/>
    </source>
</evidence>